<dbReference type="Pfam" id="PF06580">
    <property type="entry name" value="His_kinase"/>
    <property type="match status" value="1"/>
</dbReference>
<dbReference type="GO" id="GO:0016301">
    <property type="term" value="F:kinase activity"/>
    <property type="evidence" value="ECO:0007669"/>
    <property type="project" value="UniProtKB-KW"/>
</dbReference>
<feature type="signal peptide" evidence="2">
    <location>
        <begin position="1"/>
        <end position="21"/>
    </location>
</feature>
<dbReference type="SMART" id="SM00028">
    <property type="entry name" value="TPR"/>
    <property type="match status" value="5"/>
</dbReference>
<dbReference type="Gene3D" id="3.30.565.10">
    <property type="entry name" value="Histidine kinase-like ATPase, C-terminal domain"/>
    <property type="match status" value="1"/>
</dbReference>
<dbReference type="InterPro" id="IPR019734">
    <property type="entry name" value="TPR_rpt"/>
</dbReference>
<dbReference type="PANTHER" id="PTHR34220">
    <property type="entry name" value="SENSOR HISTIDINE KINASE YPDA"/>
    <property type="match status" value="1"/>
</dbReference>
<dbReference type="SUPFAM" id="SSF55874">
    <property type="entry name" value="ATPase domain of HSP90 chaperone/DNA topoisomerase II/histidine kinase"/>
    <property type="match status" value="1"/>
</dbReference>
<feature type="domain" description="Signal transduction histidine kinase internal region" evidence="3">
    <location>
        <begin position="391"/>
        <end position="470"/>
    </location>
</feature>
<dbReference type="Gene3D" id="1.25.40.10">
    <property type="entry name" value="Tetratricopeptide repeat domain"/>
    <property type="match status" value="2"/>
</dbReference>
<name>A0ABR7X2U2_9SPHI</name>
<keyword evidence="5" id="KW-1185">Reference proteome</keyword>
<dbReference type="InterPro" id="IPR036890">
    <property type="entry name" value="HATPase_C_sf"/>
</dbReference>
<evidence type="ECO:0000313" key="4">
    <source>
        <dbReference type="EMBL" id="MBD1384919.1"/>
    </source>
</evidence>
<keyword evidence="1" id="KW-0472">Membrane</keyword>
<keyword evidence="4" id="KW-0418">Kinase</keyword>
<evidence type="ECO:0000256" key="2">
    <source>
        <dbReference type="SAM" id="SignalP"/>
    </source>
</evidence>
<dbReference type="InterPro" id="IPR011990">
    <property type="entry name" value="TPR-like_helical_dom_sf"/>
</dbReference>
<evidence type="ECO:0000256" key="1">
    <source>
        <dbReference type="SAM" id="Phobius"/>
    </source>
</evidence>
<keyword evidence="1" id="KW-0812">Transmembrane</keyword>
<keyword evidence="1" id="KW-1133">Transmembrane helix</keyword>
<accession>A0ABR7X2U2</accession>
<dbReference type="Pfam" id="PF13181">
    <property type="entry name" value="TPR_8"/>
    <property type="match status" value="2"/>
</dbReference>
<gene>
    <name evidence="4" type="ORF">IDJ75_06485</name>
</gene>
<dbReference type="RefSeq" id="WP_191174759.1">
    <property type="nucleotide sequence ID" value="NZ_JACWMW010000001.1"/>
</dbReference>
<proteinExistence type="predicted"/>
<feature type="transmembrane region" description="Helical" evidence="1">
    <location>
        <begin position="341"/>
        <end position="361"/>
    </location>
</feature>
<evidence type="ECO:0000259" key="3">
    <source>
        <dbReference type="Pfam" id="PF06580"/>
    </source>
</evidence>
<dbReference type="PANTHER" id="PTHR34220:SF7">
    <property type="entry name" value="SENSOR HISTIDINE KINASE YPDA"/>
    <property type="match status" value="1"/>
</dbReference>
<dbReference type="Proteomes" id="UP000618754">
    <property type="component" value="Unassembled WGS sequence"/>
</dbReference>
<sequence>MKPPRLLLATALLFLYFTCFAQSGFKALTKAAADSAQVQKYDAAIKLLLKAKTLKGRDTAYADWVNTYLGSNYEALNKIDSAIYYYGEAVKYSESKKDNATLAFLYNHLGSIELLFTQRYLKAIDYLNRQLVYTRLMKDSTSLFDCLNNLGIAYKGLNKYDVSLSYFNKVSSNNSKHNSSKNIALLLTGDIYSLMKKYPTALNYYDRAISGLTILNDSTDLFTAYANKGDCLMQQDKIYESIVCFKKAQQFITPYIAKANKVALYHNFAYAYGRQRAFDKAFYFQNLEEVTKDSINIDGINKAVAEMSAKYELRQKQDSLVINKQKLVLADAKTKENERNLIILLVVLIAVTVFFISIYRIRQLRFKNSLQQQEAAQNELKLIHQYQLSESELKAIRSQMNPHFMFNVLNSIESYIMDSDRKTASRLIQKFASLTRLILENSTKSLVTADKEWKALMLYTELEATRYNHAFTYNFIADESLELKTLILPPMLIQPLIENAILHGLIAESRSDAHLDVRLEKTKTGICITVSDNGLGMEKSAKMPKKLAGVKERSIGIAFIKERIEMINLQNNTTVAKFSIAAGENGAGTVATVCLSLLNEGQ</sequence>
<evidence type="ECO:0000313" key="5">
    <source>
        <dbReference type="Proteomes" id="UP000618754"/>
    </source>
</evidence>
<organism evidence="4 5">
    <name type="scientific">Mucilaginibacter rigui</name>
    <dbReference type="NCBI Taxonomy" id="534635"/>
    <lineage>
        <taxon>Bacteria</taxon>
        <taxon>Pseudomonadati</taxon>
        <taxon>Bacteroidota</taxon>
        <taxon>Sphingobacteriia</taxon>
        <taxon>Sphingobacteriales</taxon>
        <taxon>Sphingobacteriaceae</taxon>
        <taxon>Mucilaginibacter</taxon>
    </lineage>
</organism>
<reference evidence="4 5" key="1">
    <citation type="submission" date="2020-09" db="EMBL/GenBank/DDBJ databases">
        <title>Novel species of Mucilaginibacter isolated from a glacier on the Tibetan Plateau.</title>
        <authorList>
            <person name="Liu Q."/>
            <person name="Xin Y.-H."/>
        </authorList>
    </citation>
    <scope>NUCLEOTIDE SEQUENCE [LARGE SCALE GENOMIC DNA]</scope>
    <source>
        <strain evidence="4 5">CGMCC 1.13878</strain>
    </source>
</reference>
<dbReference type="InterPro" id="IPR050640">
    <property type="entry name" value="Bact_2-comp_sensor_kinase"/>
</dbReference>
<dbReference type="InterPro" id="IPR010559">
    <property type="entry name" value="Sig_transdc_His_kin_internal"/>
</dbReference>
<protein>
    <submittedName>
        <fullName evidence="4">Histidine kinase</fullName>
    </submittedName>
</protein>
<feature type="chain" id="PRO_5047327318" evidence="2">
    <location>
        <begin position="22"/>
        <end position="602"/>
    </location>
</feature>
<comment type="caution">
    <text evidence="4">The sequence shown here is derived from an EMBL/GenBank/DDBJ whole genome shotgun (WGS) entry which is preliminary data.</text>
</comment>
<dbReference type="SUPFAM" id="SSF48452">
    <property type="entry name" value="TPR-like"/>
    <property type="match status" value="2"/>
</dbReference>
<keyword evidence="4" id="KW-0808">Transferase</keyword>
<keyword evidence="2" id="KW-0732">Signal</keyword>
<dbReference type="EMBL" id="JACWMW010000001">
    <property type="protein sequence ID" value="MBD1384919.1"/>
    <property type="molecule type" value="Genomic_DNA"/>
</dbReference>